<evidence type="ECO:0000313" key="3">
    <source>
        <dbReference type="Proteomes" id="UP000321393"/>
    </source>
</evidence>
<dbReference type="EMBL" id="SSTE01013576">
    <property type="protein sequence ID" value="KAA0046866.1"/>
    <property type="molecule type" value="Genomic_DNA"/>
</dbReference>
<name>A0A5D3BW07_CUCMM</name>
<proteinExistence type="predicted"/>
<organism evidence="2 4">
    <name type="scientific">Cucumis melo var. makuwa</name>
    <name type="common">Oriental melon</name>
    <dbReference type="NCBI Taxonomy" id="1194695"/>
    <lineage>
        <taxon>Eukaryota</taxon>
        <taxon>Viridiplantae</taxon>
        <taxon>Streptophyta</taxon>
        <taxon>Embryophyta</taxon>
        <taxon>Tracheophyta</taxon>
        <taxon>Spermatophyta</taxon>
        <taxon>Magnoliopsida</taxon>
        <taxon>eudicotyledons</taxon>
        <taxon>Gunneridae</taxon>
        <taxon>Pentapetalae</taxon>
        <taxon>rosids</taxon>
        <taxon>fabids</taxon>
        <taxon>Cucurbitales</taxon>
        <taxon>Cucurbitaceae</taxon>
        <taxon>Benincaseae</taxon>
        <taxon>Cucumis</taxon>
    </lineage>
</organism>
<accession>A0A5D3BW07</accession>
<sequence>MDSLREGTLTTRPLVLDGAIYSYWKARVITFLKSIDNKCWKVAIGGWEPPSTRDVVRKVIIKPKISWKLGIFWKLLMKGHQKLKYPDFIFYPQFEALKMAEDETIVEFNVRVLDLANESFALGEKFTDTKMVREVLRSLRFRFNMKATTIKEANDITTMKLDELFGSLKTFELSLEDNEDSELSPTATPTQDPQAHLLYLIEKMRKKKGLVATLSNEESSSGSNYENFGSTLIKSIVESIKEESSTISEKEEAKTTRP</sequence>
<dbReference type="PANTHER" id="PTHR35317:SF23">
    <property type="entry name" value="OS04G0629600 PROTEIN"/>
    <property type="match status" value="1"/>
</dbReference>
<evidence type="ECO:0000313" key="1">
    <source>
        <dbReference type="EMBL" id="KAA0046866.1"/>
    </source>
</evidence>
<dbReference type="Pfam" id="PF14223">
    <property type="entry name" value="Retrotran_gag_2"/>
    <property type="match status" value="1"/>
</dbReference>
<dbReference type="Proteomes" id="UP000321393">
    <property type="component" value="Unassembled WGS sequence"/>
</dbReference>
<evidence type="ECO:0000313" key="2">
    <source>
        <dbReference type="EMBL" id="TYK03280.1"/>
    </source>
</evidence>
<dbReference type="PANTHER" id="PTHR35317">
    <property type="entry name" value="OS04G0629600 PROTEIN"/>
    <property type="match status" value="1"/>
</dbReference>
<protein>
    <submittedName>
        <fullName evidence="2">Receptor-like protein 12</fullName>
    </submittedName>
</protein>
<dbReference type="AlphaFoldDB" id="A0A5D3BW07"/>
<comment type="caution">
    <text evidence="2">The sequence shown here is derived from an EMBL/GenBank/DDBJ whole genome shotgun (WGS) entry which is preliminary data.</text>
</comment>
<dbReference type="EMBL" id="SSTD01015292">
    <property type="protein sequence ID" value="TYK03280.1"/>
    <property type="molecule type" value="Genomic_DNA"/>
</dbReference>
<dbReference type="Proteomes" id="UP000321947">
    <property type="component" value="Unassembled WGS sequence"/>
</dbReference>
<reference evidence="3 4" key="1">
    <citation type="submission" date="2019-08" db="EMBL/GenBank/DDBJ databases">
        <title>Draft genome sequences of two oriental melons (Cucumis melo L. var makuwa).</title>
        <authorList>
            <person name="Kwon S.-Y."/>
        </authorList>
    </citation>
    <scope>NUCLEOTIDE SEQUENCE [LARGE SCALE GENOMIC DNA]</scope>
    <source>
        <strain evidence="4">cv. Chang Bougi</strain>
        <strain evidence="3">cv. SW 3</strain>
        <tissue evidence="2">Leaf</tissue>
    </source>
</reference>
<evidence type="ECO:0000313" key="4">
    <source>
        <dbReference type="Proteomes" id="UP000321947"/>
    </source>
</evidence>
<keyword evidence="2" id="KW-0675">Receptor</keyword>
<gene>
    <name evidence="2" type="ORF">E5676_scaffold298G001070</name>
    <name evidence="1" type="ORF">E6C27_scaffold230G00210</name>
</gene>